<feature type="transmembrane region" description="Helical" evidence="12">
    <location>
        <begin position="601"/>
        <end position="624"/>
    </location>
</feature>
<dbReference type="Pfam" id="PF01094">
    <property type="entry name" value="ANF_receptor"/>
    <property type="match status" value="1"/>
</dbReference>
<evidence type="ECO:0000256" key="12">
    <source>
        <dbReference type="SAM" id="Phobius"/>
    </source>
</evidence>
<evidence type="ECO:0000256" key="3">
    <source>
        <dbReference type="ARBA" id="ARBA00022475"/>
    </source>
</evidence>
<dbReference type="Pfam" id="PF00003">
    <property type="entry name" value="7tm_3"/>
    <property type="match status" value="1"/>
</dbReference>
<comment type="subcellular location">
    <subcellularLocation>
        <location evidence="1">Cell membrane</location>
        <topology evidence="1">Multi-pass membrane protein</topology>
    </subcellularLocation>
</comment>
<evidence type="ECO:0000256" key="8">
    <source>
        <dbReference type="ARBA" id="ARBA00023136"/>
    </source>
</evidence>
<dbReference type="PANTHER" id="PTHR24061">
    <property type="entry name" value="CALCIUM-SENSING RECEPTOR-RELATED"/>
    <property type="match status" value="1"/>
</dbReference>
<dbReference type="GeneTree" id="ENSGT00940000163991"/>
<dbReference type="FunFam" id="2.10.50.30:FF:000002">
    <property type="entry name" value="Vomeronasal 2 receptor, h1"/>
    <property type="match status" value="1"/>
</dbReference>
<evidence type="ECO:0000256" key="1">
    <source>
        <dbReference type="ARBA" id="ARBA00004651"/>
    </source>
</evidence>
<dbReference type="InterPro" id="IPR011500">
    <property type="entry name" value="GPCR_3_9-Cys_dom"/>
</dbReference>
<evidence type="ECO:0000256" key="11">
    <source>
        <dbReference type="ARBA" id="ARBA00023224"/>
    </source>
</evidence>
<evidence type="ECO:0000256" key="4">
    <source>
        <dbReference type="ARBA" id="ARBA00022692"/>
    </source>
</evidence>
<dbReference type="CDD" id="cd15283">
    <property type="entry name" value="7tmC_V2R_pheromone"/>
    <property type="match status" value="1"/>
</dbReference>
<comment type="similarity">
    <text evidence="2">Belongs to the G-protein coupled receptor 3 family.</text>
</comment>
<feature type="transmembrane region" description="Helical" evidence="12">
    <location>
        <begin position="668"/>
        <end position="692"/>
    </location>
</feature>
<dbReference type="FunFam" id="3.40.50.2300:FF:000016">
    <property type="entry name" value="Taste 1 receptor member 2"/>
    <property type="match status" value="1"/>
</dbReference>
<dbReference type="PROSITE" id="PS50259">
    <property type="entry name" value="G_PROTEIN_RECEP_F3_4"/>
    <property type="match status" value="1"/>
</dbReference>
<dbReference type="PRINTS" id="PR00248">
    <property type="entry name" value="GPCRMGR"/>
</dbReference>
<dbReference type="GO" id="GO:0005886">
    <property type="term" value="C:plasma membrane"/>
    <property type="evidence" value="ECO:0007669"/>
    <property type="project" value="UniProtKB-SubCell"/>
</dbReference>
<feature type="transmembrane region" description="Helical" evidence="12">
    <location>
        <begin position="557"/>
        <end position="581"/>
    </location>
</feature>
<feature type="transmembrane region" description="Helical" evidence="12">
    <location>
        <begin position="513"/>
        <end position="536"/>
    </location>
</feature>
<keyword evidence="5" id="KW-0732">Signal</keyword>
<dbReference type="Gene3D" id="3.40.50.2300">
    <property type="match status" value="2"/>
</dbReference>
<dbReference type="InterPro" id="IPR000068">
    <property type="entry name" value="GPCR_3_Ca_sens_rcpt-rel"/>
</dbReference>
<dbReference type="AlphaFoldDB" id="A0A3B4EWQ1"/>
<organism evidence="14">
    <name type="scientific">Pundamilia nyererei</name>
    <dbReference type="NCBI Taxonomy" id="303518"/>
    <lineage>
        <taxon>Eukaryota</taxon>
        <taxon>Metazoa</taxon>
        <taxon>Chordata</taxon>
        <taxon>Craniata</taxon>
        <taxon>Vertebrata</taxon>
        <taxon>Euteleostomi</taxon>
        <taxon>Actinopterygii</taxon>
        <taxon>Neopterygii</taxon>
        <taxon>Teleostei</taxon>
        <taxon>Neoteleostei</taxon>
        <taxon>Acanthomorphata</taxon>
        <taxon>Ovalentaria</taxon>
        <taxon>Cichlomorphae</taxon>
        <taxon>Cichliformes</taxon>
        <taxon>Cichlidae</taxon>
        <taxon>African cichlids</taxon>
        <taxon>Pseudocrenilabrinae</taxon>
        <taxon>Haplochromini</taxon>
        <taxon>Pundamilia</taxon>
    </lineage>
</organism>
<dbReference type="Ensembl" id="ENSPNYT00000002662.1">
    <property type="protein sequence ID" value="ENSPNYP00000002595.1"/>
    <property type="gene ID" value="ENSPNYG00000002023.1"/>
</dbReference>
<dbReference type="PRINTS" id="PR01535">
    <property type="entry name" value="VOMERONASL2R"/>
</dbReference>
<name>A0A3B4EWQ1_9CICH</name>
<dbReference type="SUPFAM" id="SSF53822">
    <property type="entry name" value="Periplasmic binding protein-like I"/>
    <property type="match status" value="1"/>
</dbReference>
<dbReference type="InterPro" id="IPR038550">
    <property type="entry name" value="GPCR_3_9-Cys_sf"/>
</dbReference>
<keyword evidence="10" id="KW-0325">Glycoprotein</keyword>
<sequence>VRGELQSSRTMVFAIEEINNSTELLPGIRLGYQIYDSCASVPVAVHMAFQFLNSFDPVFSTDNNCSHSGMVMVSHFSTCACLSDKQQYPSFFRTVPSDQIQAEALAKLVKHFGWTWIGAVRSDSDYGNNGMASFLKAAHKEGICVEYSVSFYRTDPQSRIQRVADVIRRSKAVVVVAFASFGDMKILLKELTSHELSPPRQWIGSESWVTNPELTRFSFCAGAIGFGIPKSIIPGLRDFLLKLSPSQVASSQILTEFWEDAFNCTLTKNATAKKKVCDGNEDIQNLQNQSTDKSQLRVTNMVYKAVYAVAHAIHNILIELKKVNFSRNGYEVSFDANGDPVTIYELANWQKSENGATEIVAVGLYDASRPVPVSVCTDSCPPGTRKVLQKGKPICCYDCTACPEGEINSTDCLPCQKEFWPNAKRDTCIPKPVEYLSFQDLLGIILATFSVVGACLTIVIAAVFFCHRKTPIVRANNSELSFLLLISLTLCFLCSLTFIGAPSEWSCMLRHTAFGITFVLCISCVLGKTIVVLMAFKVTIPGSNVMKWFGPPQQRMTVVSFTFLQVLICTVWLVVSPPFPIKNLTTYKEKIILECALGSAAGFWAVLGYLGILAAFCFVLAVLARKLPDNFNEGKFITFSMLIFCTVWITFIPAYVSSPGKFTVVVEIFAILASSFGLIMCIFAPKCFIILFKPEKNTKKYLMNKNQSYYTIWDQQEKIFRIPTN</sequence>
<dbReference type="InterPro" id="IPR000337">
    <property type="entry name" value="GPCR_3"/>
</dbReference>
<keyword evidence="9" id="KW-0675">Receptor</keyword>
<dbReference type="Gene3D" id="2.10.50.30">
    <property type="entry name" value="GPCR, family 3, nine cysteines domain"/>
    <property type="match status" value="1"/>
</dbReference>
<keyword evidence="7" id="KW-0297">G-protein coupled receptor</keyword>
<evidence type="ECO:0000256" key="7">
    <source>
        <dbReference type="ARBA" id="ARBA00023040"/>
    </source>
</evidence>
<accession>A0A3B4EWQ1</accession>
<keyword evidence="4 12" id="KW-0812">Transmembrane</keyword>
<dbReference type="InterPro" id="IPR017978">
    <property type="entry name" value="GPCR_3_C"/>
</dbReference>
<keyword evidence="8 12" id="KW-0472">Membrane</keyword>
<keyword evidence="3" id="KW-1003">Cell membrane</keyword>
<feature type="transmembrane region" description="Helical" evidence="12">
    <location>
        <begin position="478"/>
        <end position="501"/>
    </location>
</feature>
<dbReference type="Pfam" id="PF07562">
    <property type="entry name" value="NCD3G"/>
    <property type="match status" value="1"/>
</dbReference>
<dbReference type="STRING" id="303518.ENSPNYP00000002595"/>
<evidence type="ECO:0000256" key="10">
    <source>
        <dbReference type="ARBA" id="ARBA00023180"/>
    </source>
</evidence>
<dbReference type="InterPro" id="IPR001828">
    <property type="entry name" value="ANF_lig-bd_rcpt"/>
</dbReference>
<dbReference type="PANTHER" id="PTHR24061:SF528">
    <property type="entry name" value="C-FAMILY ODORANT RECEPTOR OLFCD2-RELATED"/>
    <property type="match status" value="1"/>
</dbReference>
<evidence type="ECO:0000256" key="5">
    <source>
        <dbReference type="ARBA" id="ARBA00022729"/>
    </source>
</evidence>
<proteinExistence type="inferred from homology"/>
<feature type="transmembrane region" description="Helical" evidence="12">
    <location>
        <begin position="441"/>
        <end position="466"/>
    </location>
</feature>
<protein>
    <submittedName>
        <fullName evidence="14">Extracellular calcium-sensing receptor-like</fullName>
    </submittedName>
</protein>
<dbReference type="InterPro" id="IPR004073">
    <property type="entry name" value="GPCR_3_vmron_rcpt_2"/>
</dbReference>
<dbReference type="GO" id="GO:0004930">
    <property type="term" value="F:G protein-coupled receptor activity"/>
    <property type="evidence" value="ECO:0007669"/>
    <property type="project" value="UniProtKB-KW"/>
</dbReference>
<keyword evidence="11" id="KW-0807">Transducer</keyword>
<evidence type="ECO:0000313" key="14">
    <source>
        <dbReference type="Ensembl" id="ENSPNYP00000002595.1"/>
    </source>
</evidence>
<feature type="domain" description="G-protein coupled receptors family 3 profile" evidence="13">
    <location>
        <begin position="442"/>
        <end position="706"/>
    </location>
</feature>
<evidence type="ECO:0000256" key="9">
    <source>
        <dbReference type="ARBA" id="ARBA00023170"/>
    </source>
</evidence>
<reference evidence="14" key="1">
    <citation type="submission" date="2023-09" db="UniProtKB">
        <authorList>
            <consortium name="Ensembl"/>
        </authorList>
    </citation>
    <scope>IDENTIFICATION</scope>
</reference>
<keyword evidence="6 12" id="KW-1133">Transmembrane helix</keyword>
<evidence type="ECO:0000256" key="6">
    <source>
        <dbReference type="ARBA" id="ARBA00022989"/>
    </source>
</evidence>
<dbReference type="InterPro" id="IPR028082">
    <property type="entry name" value="Peripla_BP_I"/>
</dbReference>
<feature type="transmembrane region" description="Helical" evidence="12">
    <location>
        <begin position="636"/>
        <end position="656"/>
    </location>
</feature>
<evidence type="ECO:0000259" key="13">
    <source>
        <dbReference type="PROSITE" id="PS50259"/>
    </source>
</evidence>
<evidence type="ECO:0000256" key="2">
    <source>
        <dbReference type="ARBA" id="ARBA00007242"/>
    </source>
</evidence>